<dbReference type="InterPro" id="IPR050185">
    <property type="entry name" value="Ub_carboxyl-term_hydrolase"/>
</dbReference>
<dbReference type="Pfam" id="PF02148">
    <property type="entry name" value="zf-UBP"/>
    <property type="match status" value="1"/>
</dbReference>
<dbReference type="Gene3D" id="3.30.2230.10">
    <property type="entry name" value="DUSP-like"/>
    <property type="match status" value="2"/>
</dbReference>
<dbReference type="PANTHER" id="PTHR21646:SF86">
    <property type="entry name" value="UBIQUITIN CARBOXYL-TERMINAL HYDROLASE"/>
    <property type="match status" value="1"/>
</dbReference>
<keyword evidence="23" id="KW-1185">Reference proteome</keyword>
<feature type="compositionally biased region" description="Basic residues" evidence="17">
    <location>
        <begin position="1040"/>
        <end position="1051"/>
    </location>
</feature>
<comment type="similarity">
    <text evidence="4">Belongs to the peptidase C19 family. USP20/USP33 subfamily.</text>
</comment>
<feature type="compositionally biased region" description="Polar residues" evidence="17">
    <location>
        <begin position="276"/>
        <end position="285"/>
    </location>
</feature>
<keyword evidence="6" id="KW-0963">Cytoplasm</keyword>
<evidence type="ECO:0000256" key="7">
    <source>
        <dbReference type="ARBA" id="ARBA00022583"/>
    </source>
</evidence>
<dbReference type="GO" id="GO:0016579">
    <property type="term" value="P:protein deubiquitination"/>
    <property type="evidence" value="ECO:0007669"/>
    <property type="project" value="InterPro"/>
</dbReference>
<dbReference type="Pfam" id="PF06337">
    <property type="entry name" value="DUSP"/>
    <property type="match status" value="2"/>
</dbReference>
<evidence type="ECO:0000256" key="13">
    <source>
        <dbReference type="ARBA" id="ARBA00022801"/>
    </source>
</evidence>
<dbReference type="VEuPathDB" id="VectorBase:LLONM1_011037"/>
<evidence type="ECO:0000256" key="10">
    <source>
        <dbReference type="ARBA" id="ARBA00022737"/>
    </source>
</evidence>
<dbReference type="EC" id="3.4.19.12" evidence="5"/>
<evidence type="ECO:0000256" key="9">
    <source>
        <dbReference type="ARBA" id="ARBA00022723"/>
    </source>
</evidence>
<evidence type="ECO:0000313" key="22">
    <source>
        <dbReference type="EnsemblMetazoa" id="LLOJ000360-PA"/>
    </source>
</evidence>
<dbReference type="InterPro" id="IPR028889">
    <property type="entry name" value="USP"/>
</dbReference>
<feature type="domain" description="DUSP" evidence="20">
    <location>
        <begin position="708"/>
        <end position="812"/>
    </location>
</feature>
<dbReference type="Pfam" id="PF00443">
    <property type="entry name" value="UCH"/>
    <property type="match status" value="2"/>
</dbReference>
<feature type="domain" description="USP" evidence="18">
    <location>
        <begin position="153"/>
        <end position="602"/>
    </location>
</feature>
<sequence>MAWNSKCPHMENVVQLSLAELCKLKQGIPCTDCDACGPNLWICLDKNCLYMGCSEQYNDHSTKHFKLHQTHAIHMNLSSQRIWCYLCQQEVFLGPQRRPSGVSSNDSSESPRHTEKILVYERSAGGGESCGESSAEEEDQACGGDRRQFGGLVGLQNIANTCYMNAALQALSNTPPLTGYFLDCGAIADYVSEQSTSQQPRKPGLAKSYHRLIREIWCRNNMSSGYVVPSGILQGIRSLHEELKDITPPPPDVSHLDGDCGGDDEEDEEGDDAEDSSTPSPSQSEAEYETCDSGVSEQSTASDDGESDQMPQQQRRRRYLPAVPQPQQNIRRQGRAVQQHASQVAQQVVKNPPRRSIISDVFDGKLLSSVQCLTCDRVSTREETFQDLSLPIPGKDHLTVLHQTQQMVAPGMVNSPSIGGGGITCTDTVYQGGQDGWLWWLWSWLRSWFWGPAVTLHDCMAAFFSADELKNDNMYSCEKCNKLRNGIKYSRVLALPEMLCVHLKRFRHDLSYSSKISSPVHFPLHGLDMRPYLHRDCQSEVSTYDLTAVICHHGTVGGGHYTSIARHDPSGKWFEFDDQLVTQVTPDVVQNCEAYVLFYRKSNHQIAQLRAQALEIVNTSPPQASDIRFFVSKQWLNRFNTFAEPGPIDNWALLCPHGGLPPGKVALVSKLVVPLPQPLWDFFYEKFGGGPACNHFFECDTCRRAAESLTRRQKAELVAFMSYNDEFRSLETPSVIYAISMAWFRQWQLFARGVTTDEPGPITNASIAQSLDTIPIRSVKAGSDYAQINEKLWKFFHGIYGGGPEILLRGNPQDDVKSQRIEKAESEEMEMEDVQDTSMQTVEPSHEEGIDGVAKEEDVPPEVPEEETNGPTEEESADIQPPSAMKMDPPANGEKRIPKNVSFEDAETLTNGSEKDSSSAKEDSSTNVTETSRSYTSRKKMRHENERGKRENITNVTETSRSYTSRKKMRHENERGKRENMYRKPMKKSPNLFGPEGAATPKINGVANEDTGDVLPLLHTQSIPAEVTHNGTKQPQHSNSGHKSHHRRKRI</sequence>
<dbReference type="EMBL" id="AJWK01001394">
    <property type="status" value="NOT_ANNOTATED_CDS"/>
    <property type="molecule type" value="Genomic_DNA"/>
</dbReference>
<accession>A0A1B0C8T8</accession>
<evidence type="ECO:0000259" key="20">
    <source>
        <dbReference type="PROSITE" id="PS51283"/>
    </source>
</evidence>
<dbReference type="EMBL" id="AJWK01001392">
    <property type="status" value="NOT_ANNOTATED_CDS"/>
    <property type="molecule type" value="Genomic_DNA"/>
</dbReference>
<dbReference type="PROSITE" id="PS50235">
    <property type="entry name" value="USP_3"/>
    <property type="match status" value="1"/>
</dbReference>
<dbReference type="InterPro" id="IPR035927">
    <property type="entry name" value="DUSP-like_sf"/>
</dbReference>
<reference evidence="21" key="2">
    <citation type="journal article" date="2020" name="BMC">
        <title>Leishmania infection induces a limited differential gene expression in the sand fly midgut.</title>
        <authorList>
            <person name="Coutinho-Abreu I.V."/>
            <person name="Serafim T.D."/>
            <person name="Meneses C."/>
            <person name="Kamhawi S."/>
            <person name="Oliveira F."/>
            <person name="Valenzuela J.G."/>
        </authorList>
    </citation>
    <scope>NUCLEOTIDE SEQUENCE</scope>
    <source>
        <strain evidence="21">Jacobina</strain>
        <tissue evidence="21">Midgut</tissue>
    </source>
</reference>
<evidence type="ECO:0000256" key="17">
    <source>
        <dbReference type="SAM" id="MobiDB-lite"/>
    </source>
</evidence>
<dbReference type="PANTHER" id="PTHR21646">
    <property type="entry name" value="UBIQUITIN CARBOXYL-TERMINAL HYDROLASE"/>
    <property type="match status" value="1"/>
</dbReference>
<feature type="compositionally biased region" description="Basic and acidic residues" evidence="17">
    <location>
        <begin position="971"/>
        <end position="982"/>
    </location>
</feature>
<evidence type="ECO:0000256" key="16">
    <source>
        <dbReference type="PROSITE-ProRule" id="PRU00502"/>
    </source>
</evidence>
<feature type="domain" description="DUSP" evidence="20">
    <location>
        <begin position="604"/>
        <end position="699"/>
    </location>
</feature>
<reference evidence="22" key="3">
    <citation type="submission" date="2020-05" db="UniProtKB">
        <authorList>
            <consortium name="EnsemblMetazoa"/>
        </authorList>
    </citation>
    <scope>IDENTIFICATION</scope>
    <source>
        <strain evidence="22">Jacobina</strain>
    </source>
</reference>
<dbReference type="PROSITE" id="PS51283">
    <property type="entry name" value="DUSP"/>
    <property type="match status" value="2"/>
</dbReference>
<feature type="compositionally biased region" description="Basic and acidic residues" evidence="17">
    <location>
        <begin position="913"/>
        <end position="924"/>
    </location>
</feature>
<dbReference type="CDD" id="cd02674">
    <property type="entry name" value="Peptidase_C19R"/>
    <property type="match status" value="1"/>
</dbReference>
<dbReference type="EMBL" id="AJWK01001393">
    <property type="status" value="NOT_ANNOTATED_CDS"/>
    <property type="molecule type" value="Genomic_DNA"/>
</dbReference>
<dbReference type="SUPFAM" id="SSF54001">
    <property type="entry name" value="Cysteine proteinases"/>
    <property type="match status" value="1"/>
</dbReference>
<feature type="region of interest" description="Disordered" evidence="17">
    <location>
        <begin position="806"/>
        <end position="1010"/>
    </location>
</feature>
<dbReference type="InterPro" id="IPR013083">
    <property type="entry name" value="Znf_RING/FYVE/PHD"/>
</dbReference>
<dbReference type="GO" id="GO:0048471">
    <property type="term" value="C:perinuclear region of cytoplasm"/>
    <property type="evidence" value="ECO:0007669"/>
    <property type="project" value="UniProtKB-SubCell"/>
</dbReference>
<feature type="region of interest" description="Disordered" evidence="17">
    <location>
        <begin position="1024"/>
        <end position="1051"/>
    </location>
</feature>
<dbReference type="GO" id="GO:0006508">
    <property type="term" value="P:proteolysis"/>
    <property type="evidence" value="ECO:0007669"/>
    <property type="project" value="UniProtKB-KW"/>
</dbReference>
<dbReference type="InterPro" id="IPR001607">
    <property type="entry name" value="Znf_UBP"/>
</dbReference>
<dbReference type="EMBL" id="GITU01009755">
    <property type="protein sequence ID" value="MBC1178458.1"/>
    <property type="molecule type" value="Transcribed_RNA"/>
</dbReference>
<evidence type="ECO:0000256" key="14">
    <source>
        <dbReference type="ARBA" id="ARBA00022833"/>
    </source>
</evidence>
<feature type="domain" description="UBP-type" evidence="19">
    <location>
        <begin position="5"/>
        <end position="110"/>
    </location>
</feature>
<evidence type="ECO:0000259" key="18">
    <source>
        <dbReference type="PROSITE" id="PS50235"/>
    </source>
</evidence>
<keyword evidence="11 16" id="KW-0863">Zinc-finger</keyword>
<comment type="subcellular location">
    <subcellularLocation>
        <location evidence="2">Cytoplasm</location>
        <location evidence="2">Cytoskeleton</location>
        <location evidence="2">Microtubule organizing center</location>
        <location evidence="2">Centrosome</location>
    </subcellularLocation>
    <subcellularLocation>
        <location evidence="3">Cytoplasm</location>
        <location evidence="3">Perinuclear region</location>
    </subcellularLocation>
</comment>
<name>A0A1B0C8T8_LUTLO</name>
<dbReference type="PROSITE" id="PS00973">
    <property type="entry name" value="USP_2"/>
    <property type="match status" value="1"/>
</dbReference>
<feature type="compositionally biased region" description="Acidic residues" evidence="17">
    <location>
        <begin position="260"/>
        <end position="275"/>
    </location>
</feature>
<dbReference type="FunFam" id="3.30.2230.10:FF:000001">
    <property type="entry name" value="Ubiquitinyl hydrolase 1"/>
    <property type="match status" value="1"/>
</dbReference>
<evidence type="ECO:0000256" key="8">
    <source>
        <dbReference type="ARBA" id="ARBA00022670"/>
    </source>
</evidence>
<dbReference type="InterPro" id="IPR006615">
    <property type="entry name" value="Pept_C19_DUSP"/>
</dbReference>
<dbReference type="SUPFAM" id="SSF143791">
    <property type="entry name" value="DUSP-like"/>
    <property type="match status" value="2"/>
</dbReference>
<evidence type="ECO:0000256" key="2">
    <source>
        <dbReference type="ARBA" id="ARBA00004300"/>
    </source>
</evidence>
<dbReference type="GO" id="GO:0008270">
    <property type="term" value="F:zinc ion binding"/>
    <property type="evidence" value="ECO:0007669"/>
    <property type="project" value="UniProtKB-KW"/>
</dbReference>
<dbReference type="AlphaFoldDB" id="A0A1B0C8T8"/>
<feature type="compositionally biased region" description="Basic and acidic residues" evidence="17">
    <location>
        <begin position="844"/>
        <end position="858"/>
    </location>
</feature>
<feature type="compositionally biased region" description="Polar residues" evidence="17">
    <location>
        <begin position="926"/>
        <end position="935"/>
    </location>
</feature>
<evidence type="ECO:0000256" key="11">
    <source>
        <dbReference type="ARBA" id="ARBA00022771"/>
    </source>
</evidence>
<evidence type="ECO:0000256" key="4">
    <source>
        <dbReference type="ARBA" id="ARBA00008269"/>
    </source>
</evidence>
<dbReference type="GO" id="GO:0006897">
    <property type="term" value="P:endocytosis"/>
    <property type="evidence" value="ECO:0007669"/>
    <property type="project" value="UniProtKB-KW"/>
</dbReference>
<evidence type="ECO:0000256" key="12">
    <source>
        <dbReference type="ARBA" id="ARBA00022786"/>
    </source>
</evidence>
<feature type="compositionally biased region" description="Polar residues" evidence="17">
    <location>
        <begin position="1024"/>
        <end position="1039"/>
    </location>
</feature>
<keyword evidence="14" id="KW-0862">Zinc</keyword>
<dbReference type="FunFam" id="3.30.40.10:FF:000749">
    <property type="entry name" value="Ubiquitinyl hydrolase 1"/>
    <property type="match status" value="1"/>
</dbReference>
<dbReference type="Gene3D" id="3.30.40.10">
    <property type="entry name" value="Zinc/RING finger domain, C3HC4 (zinc finger)"/>
    <property type="match status" value="1"/>
</dbReference>
<evidence type="ECO:0000259" key="19">
    <source>
        <dbReference type="PROSITE" id="PS50271"/>
    </source>
</evidence>
<organism evidence="22 23">
    <name type="scientific">Lutzomyia longipalpis</name>
    <name type="common">Sand fly</name>
    <dbReference type="NCBI Taxonomy" id="7200"/>
    <lineage>
        <taxon>Eukaryota</taxon>
        <taxon>Metazoa</taxon>
        <taxon>Ecdysozoa</taxon>
        <taxon>Arthropoda</taxon>
        <taxon>Hexapoda</taxon>
        <taxon>Insecta</taxon>
        <taxon>Pterygota</taxon>
        <taxon>Neoptera</taxon>
        <taxon>Endopterygota</taxon>
        <taxon>Diptera</taxon>
        <taxon>Nematocera</taxon>
        <taxon>Psychodoidea</taxon>
        <taxon>Psychodidae</taxon>
        <taxon>Lutzomyia</taxon>
        <taxon>Lutzomyia</taxon>
    </lineage>
</organism>
<dbReference type="GO" id="GO:0005813">
    <property type="term" value="C:centrosome"/>
    <property type="evidence" value="ECO:0007669"/>
    <property type="project" value="UniProtKB-SubCell"/>
</dbReference>
<dbReference type="Gene3D" id="3.90.70.10">
    <property type="entry name" value="Cysteine proteinases"/>
    <property type="match status" value="1"/>
</dbReference>
<keyword evidence="10" id="KW-0677">Repeat</keyword>
<feature type="compositionally biased region" description="Polar residues" evidence="17">
    <location>
        <begin position="953"/>
        <end position="963"/>
    </location>
</feature>
<dbReference type="InterPro" id="IPR001394">
    <property type="entry name" value="Peptidase_C19_UCH"/>
</dbReference>
<keyword evidence="13 21" id="KW-0378">Hydrolase</keyword>
<feature type="compositionally biased region" description="Acidic residues" evidence="17">
    <location>
        <begin position="859"/>
        <end position="877"/>
    </location>
</feature>
<feature type="compositionally biased region" description="Polar residues" evidence="17">
    <location>
        <begin position="293"/>
        <end position="302"/>
    </location>
</feature>
<dbReference type="EnsemblMetazoa" id="LLOJ000360-RA">
    <property type="protein sequence ID" value="LLOJ000360-PA"/>
    <property type="gene ID" value="LLOJ000360"/>
</dbReference>
<evidence type="ECO:0000256" key="5">
    <source>
        <dbReference type="ARBA" id="ARBA00012759"/>
    </source>
</evidence>
<dbReference type="GO" id="GO:0004843">
    <property type="term" value="F:cysteine-type deubiquitinase activity"/>
    <property type="evidence" value="ECO:0007669"/>
    <property type="project" value="UniProtKB-EC"/>
</dbReference>
<dbReference type="EMBL" id="AJWK01001391">
    <property type="status" value="NOT_ANNOTATED_CDS"/>
    <property type="molecule type" value="Genomic_DNA"/>
</dbReference>
<dbReference type="VEuPathDB" id="VectorBase:LLOJ000360"/>
<keyword evidence="15" id="KW-0206">Cytoskeleton</keyword>
<dbReference type="SMART" id="SM00695">
    <property type="entry name" value="DUSP"/>
    <property type="match status" value="2"/>
</dbReference>
<keyword evidence="12" id="KW-0833">Ubl conjugation pathway</keyword>
<evidence type="ECO:0000256" key="6">
    <source>
        <dbReference type="ARBA" id="ARBA00022490"/>
    </source>
</evidence>
<comment type="catalytic activity">
    <reaction evidence="1">
        <text>Thiol-dependent hydrolysis of ester, thioester, amide, peptide and isopeptide bonds formed by the C-terminal Gly of ubiquitin (a 76-residue protein attached to proteins as an intracellular targeting signal).</text>
        <dbReference type="EC" id="3.4.19.12"/>
    </reaction>
</comment>
<evidence type="ECO:0000313" key="23">
    <source>
        <dbReference type="Proteomes" id="UP000092461"/>
    </source>
</evidence>
<dbReference type="InterPro" id="IPR038765">
    <property type="entry name" value="Papain-like_cys_pep_sf"/>
</dbReference>
<reference evidence="23" key="1">
    <citation type="submission" date="2012-05" db="EMBL/GenBank/DDBJ databases">
        <title>Whole Genome Assembly of Lutzomyia longipalpis.</title>
        <authorList>
            <person name="Richards S."/>
            <person name="Qu C."/>
            <person name="Dillon R."/>
            <person name="Worley K."/>
            <person name="Scherer S."/>
            <person name="Batterton M."/>
            <person name="Taylor A."/>
            <person name="Hawes A."/>
            <person name="Hernandez B."/>
            <person name="Kovar C."/>
            <person name="Mandapat C."/>
            <person name="Pham C."/>
            <person name="Qu C."/>
            <person name="Jing C."/>
            <person name="Bess C."/>
            <person name="Bandaranaike D."/>
            <person name="Ngo D."/>
            <person name="Ongeri F."/>
            <person name="Arias F."/>
            <person name="Lara F."/>
            <person name="Weissenberger G."/>
            <person name="Kamau G."/>
            <person name="Han H."/>
            <person name="Shen H."/>
            <person name="Dinh H."/>
            <person name="Khalil I."/>
            <person name="Jones J."/>
            <person name="Shafer J."/>
            <person name="Jayaseelan J."/>
            <person name="Quiroz J."/>
            <person name="Blankenburg K."/>
            <person name="Nguyen L."/>
            <person name="Jackson L."/>
            <person name="Francisco L."/>
            <person name="Tang L.-Y."/>
            <person name="Pu L.-L."/>
            <person name="Perales L."/>
            <person name="Lorensuhewa L."/>
            <person name="Munidasa M."/>
            <person name="Coyle M."/>
            <person name="Taylor M."/>
            <person name="Puazo M."/>
            <person name="Firestine M."/>
            <person name="Scheel M."/>
            <person name="Javaid M."/>
            <person name="Wang M."/>
            <person name="Li M."/>
            <person name="Tabassum N."/>
            <person name="Saada N."/>
            <person name="Osuji N."/>
            <person name="Aqrawi P."/>
            <person name="Fu Q."/>
            <person name="Thornton R."/>
            <person name="Raj R."/>
            <person name="Goodspeed R."/>
            <person name="Mata R."/>
            <person name="Najjar R."/>
            <person name="Gubbala S."/>
            <person name="Lee S."/>
            <person name="Denson S."/>
            <person name="Patil S."/>
            <person name="Macmil S."/>
            <person name="Qi S."/>
            <person name="Matskevitch T."/>
            <person name="Palculict T."/>
            <person name="Mathew T."/>
            <person name="Vee V."/>
            <person name="Velamala V."/>
            <person name="Korchina V."/>
            <person name="Cai W."/>
            <person name="Liu W."/>
            <person name="Dai W."/>
            <person name="Zou X."/>
            <person name="Zhu Y."/>
            <person name="Zhang Y."/>
            <person name="Wu Y.-Q."/>
            <person name="Xin Y."/>
            <person name="Nazarath L."/>
            <person name="Kovar C."/>
            <person name="Han Y."/>
            <person name="Muzny D."/>
            <person name="Gibbs R."/>
        </authorList>
    </citation>
    <scope>NUCLEOTIDE SEQUENCE [LARGE SCALE GENOMIC DNA]</scope>
    <source>
        <strain evidence="23">Jacobina</strain>
    </source>
</reference>
<evidence type="ECO:0000313" key="21">
    <source>
        <dbReference type="EMBL" id="MBC1178458.1"/>
    </source>
</evidence>
<proteinExistence type="inferred from homology"/>
<evidence type="ECO:0000256" key="1">
    <source>
        <dbReference type="ARBA" id="ARBA00000707"/>
    </source>
</evidence>
<dbReference type="InterPro" id="IPR018200">
    <property type="entry name" value="USP_CS"/>
</dbReference>
<dbReference type="Proteomes" id="UP000092461">
    <property type="component" value="Unassembled WGS sequence"/>
</dbReference>
<dbReference type="PROSITE" id="PS00972">
    <property type="entry name" value="USP_1"/>
    <property type="match status" value="1"/>
</dbReference>
<keyword evidence="7" id="KW-0254">Endocytosis</keyword>
<feature type="region of interest" description="Disordered" evidence="17">
    <location>
        <begin position="243"/>
        <end position="350"/>
    </location>
</feature>
<keyword evidence="8" id="KW-0645">Protease</keyword>
<dbReference type="PROSITE" id="PS50271">
    <property type="entry name" value="ZF_UBP"/>
    <property type="match status" value="1"/>
</dbReference>
<dbReference type="SUPFAM" id="SSF57850">
    <property type="entry name" value="RING/U-box"/>
    <property type="match status" value="1"/>
</dbReference>
<keyword evidence="9" id="KW-0479">Metal-binding</keyword>
<evidence type="ECO:0000256" key="3">
    <source>
        <dbReference type="ARBA" id="ARBA00004556"/>
    </source>
</evidence>
<feature type="compositionally biased region" description="Basic and acidic residues" evidence="17">
    <location>
        <begin position="812"/>
        <end position="826"/>
    </location>
</feature>
<feature type="compositionally biased region" description="Basic and acidic residues" evidence="17">
    <location>
        <begin position="943"/>
        <end position="952"/>
    </location>
</feature>
<protein>
    <recommendedName>
        <fullName evidence="5">ubiquitinyl hydrolase 1</fullName>
        <ecNumber evidence="5">3.4.19.12</ecNumber>
    </recommendedName>
</protein>
<feature type="compositionally biased region" description="Low complexity" evidence="17">
    <location>
        <begin position="336"/>
        <end position="349"/>
    </location>
</feature>
<evidence type="ECO:0000256" key="15">
    <source>
        <dbReference type="ARBA" id="ARBA00023212"/>
    </source>
</evidence>